<keyword evidence="3" id="KW-1185">Reference proteome</keyword>
<evidence type="ECO:0000256" key="1">
    <source>
        <dbReference type="SAM" id="Phobius"/>
    </source>
</evidence>
<proteinExistence type="predicted"/>
<dbReference type="AlphaFoldDB" id="A0A813FK77"/>
<protein>
    <submittedName>
        <fullName evidence="2">Uncharacterized protein</fullName>
    </submittedName>
</protein>
<comment type="caution">
    <text evidence="2">The sequence shown here is derived from an EMBL/GenBank/DDBJ whole genome shotgun (WGS) entry which is preliminary data.</text>
</comment>
<keyword evidence="1" id="KW-1133">Transmembrane helix</keyword>
<accession>A0A813FK77</accession>
<organism evidence="2 3">
    <name type="scientific">Polarella glacialis</name>
    <name type="common">Dinoflagellate</name>
    <dbReference type="NCBI Taxonomy" id="89957"/>
    <lineage>
        <taxon>Eukaryota</taxon>
        <taxon>Sar</taxon>
        <taxon>Alveolata</taxon>
        <taxon>Dinophyceae</taxon>
        <taxon>Suessiales</taxon>
        <taxon>Suessiaceae</taxon>
        <taxon>Polarella</taxon>
    </lineage>
</organism>
<sequence length="146" mass="15314">MGRGHNSKQRGLCDGLSCMAQLSLTGMIVSVLGLVPGAILISFNEEGSWEYVVAAILIAQGAITLACMFGSGLCECNPFECIPAVVCVWIPKVVSECAKKCRKLRPVLPGSTAEEVVLGALAEAPKAATMTSQQNESITEAQVEEA</sequence>
<keyword evidence="1" id="KW-0812">Transmembrane</keyword>
<dbReference type="Proteomes" id="UP000654075">
    <property type="component" value="Unassembled WGS sequence"/>
</dbReference>
<feature type="transmembrane region" description="Helical" evidence="1">
    <location>
        <begin position="21"/>
        <end position="43"/>
    </location>
</feature>
<feature type="transmembrane region" description="Helical" evidence="1">
    <location>
        <begin position="49"/>
        <end position="69"/>
    </location>
</feature>
<reference evidence="2" key="1">
    <citation type="submission" date="2021-02" db="EMBL/GenBank/DDBJ databases">
        <authorList>
            <person name="Dougan E. K."/>
            <person name="Rhodes N."/>
            <person name="Thang M."/>
            <person name="Chan C."/>
        </authorList>
    </citation>
    <scope>NUCLEOTIDE SEQUENCE</scope>
</reference>
<dbReference type="EMBL" id="CAJNNV010025113">
    <property type="protein sequence ID" value="CAE8612385.1"/>
    <property type="molecule type" value="Genomic_DNA"/>
</dbReference>
<evidence type="ECO:0000313" key="3">
    <source>
        <dbReference type="Proteomes" id="UP000654075"/>
    </source>
</evidence>
<gene>
    <name evidence="2" type="ORF">PGLA1383_LOCUS30181</name>
</gene>
<evidence type="ECO:0000313" key="2">
    <source>
        <dbReference type="EMBL" id="CAE8612385.1"/>
    </source>
</evidence>
<keyword evidence="1" id="KW-0472">Membrane</keyword>
<name>A0A813FK77_POLGL</name>